<dbReference type="EC" id="3.4.14.5" evidence="5"/>
<feature type="signal peptide" evidence="2">
    <location>
        <begin position="1"/>
        <end position="31"/>
    </location>
</feature>
<dbReference type="Pfam" id="PF00326">
    <property type="entry name" value="Peptidase_S9"/>
    <property type="match status" value="1"/>
</dbReference>
<proteinExistence type="predicted"/>
<feature type="domain" description="Dipeptidylpeptidase IV N-terminal" evidence="4">
    <location>
        <begin position="152"/>
        <end position="501"/>
    </location>
</feature>
<dbReference type="AlphaFoldDB" id="A0A099KKD4"/>
<dbReference type="GO" id="GO:0008236">
    <property type="term" value="F:serine-type peptidase activity"/>
    <property type="evidence" value="ECO:0007669"/>
    <property type="project" value="InterPro"/>
</dbReference>
<name>A0A099KKD4_COLPS</name>
<evidence type="ECO:0000259" key="4">
    <source>
        <dbReference type="Pfam" id="PF00930"/>
    </source>
</evidence>
<reference evidence="5 6" key="1">
    <citation type="submission" date="2014-08" db="EMBL/GenBank/DDBJ databases">
        <title>Genomic and Phenotypic Diversity of Colwellia psychrerythraea strains from Disparate Marine Basins.</title>
        <authorList>
            <person name="Techtmann S.M."/>
            <person name="Stelling S.C."/>
            <person name="Utturkar S.M."/>
            <person name="Alshibli N."/>
            <person name="Harris A."/>
            <person name="Brown S.D."/>
            <person name="Hazen T.C."/>
        </authorList>
    </citation>
    <scope>NUCLEOTIDE SEQUENCE [LARGE SCALE GENOMIC DNA]</scope>
    <source>
        <strain evidence="5 6">GAB14E</strain>
    </source>
</reference>
<dbReference type="InterPro" id="IPR002469">
    <property type="entry name" value="Peptidase_S9B_N"/>
</dbReference>
<dbReference type="InterPro" id="IPR001375">
    <property type="entry name" value="Peptidase_S9_cat"/>
</dbReference>
<dbReference type="InterPro" id="IPR029058">
    <property type="entry name" value="AB_hydrolase_fold"/>
</dbReference>
<dbReference type="GO" id="GO:0008239">
    <property type="term" value="F:dipeptidyl-peptidase activity"/>
    <property type="evidence" value="ECO:0007669"/>
    <property type="project" value="UniProtKB-EC"/>
</dbReference>
<dbReference type="PATRIC" id="fig|28229.3.peg.3580"/>
<dbReference type="PANTHER" id="PTHR11731">
    <property type="entry name" value="PROTEASE FAMILY S9B,C DIPEPTIDYL-PEPTIDASE IV-RELATED"/>
    <property type="match status" value="1"/>
</dbReference>
<dbReference type="OrthoDB" id="9812921at2"/>
<keyword evidence="5" id="KW-0378">Hydrolase</keyword>
<dbReference type="SUPFAM" id="SSF82171">
    <property type="entry name" value="DPP6 N-terminal domain-like"/>
    <property type="match status" value="1"/>
</dbReference>
<dbReference type="MEROPS" id="S09.013"/>
<comment type="caution">
    <text evidence="5">The sequence shown here is derived from an EMBL/GenBank/DDBJ whole genome shotgun (WGS) entry which is preliminary data.</text>
</comment>
<accession>A0A099KKD4</accession>
<evidence type="ECO:0000313" key="5">
    <source>
        <dbReference type="EMBL" id="KGJ90417.1"/>
    </source>
</evidence>
<dbReference type="Pfam" id="PF00930">
    <property type="entry name" value="DPPIV_N"/>
    <property type="match status" value="1"/>
</dbReference>
<feature type="domain" description="Peptidase S9 prolyl oligopeptidase catalytic" evidence="3">
    <location>
        <begin position="598"/>
        <end position="795"/>
    </location>
</feature>
<feature type="chain" id="PRO_5001957369" evidence="2">
    <location>
        <begin position="32"/>
        <end position="798"/>
    </location>
</feature>
<gene>
    <name evidence="5" type="ORF">GAB14E_3660</name>
</gene>
<sequence length="798" mass="90370">MLHTHLTSSLTKLSAKLLLTAAIALSLSACQSTTSDDKKSTAKQTDSALTLKSIYQDKAFKSETIGQIRWLKDGSGYLSIEDSEADKIEASESDTNRNSKNSSDSSESKEEANKEIVQYDSKTLTRTVLVTAKQLTPTGAKKALEIDDYTFSDDRSKLLIYTNSKKVWRSKSRGDYWLFDFSNNKLSQLGGKDVADSQLMFAKFSPDAKQVAFVLNNNIYVQNLNDMAISQLTNSAGNGIINGLFDWVYEEEFMIRDGFRWSPNGKKIAYWQLDTSGSKDFIMINNTDELYPTLTKFPYPKVGEDNALAKVGVVDLNSKKTTWTKLPNNSRNMYIPRMNWSGNSTEILVQHVNRKQDTNHLYLANVNSGKVKLVMTEKEESFIDFVDDARWLDKGNSFIWTSERSGWRHLYRISRDGKTITNLTNGDFDITSIKAVDEKSGWLYFIASPTNVAQRYLYRSKLDGSLSNQRVTPDEYAGFNQYQMAENGSWAIHSYSSFAEPTSKYLVSIPVTSNSVHLKKHTLMTNDKLKAKLAKLDIGQTEFFQVKAQDGLVLDGYITRPANFDASKSYPIIFYVYGEAWGQTVQNKWRGNAFMWDQMLTQQGYIVASVDNRGTRAPKGQEWRKSIYGGVGILSSRDQSDALKAMTERWSYIDSDRVGIWGHSGGGSMTLNMLFRYPEQYHVGISSAPVADQLLYDTIYQERYSGLLEDHADGYKQGSPITHAANLQGKLLLVHGTGDDNVHYQGSERLINKLVEFNKQFEFMSYPNRSHSLREGEGTTLHYKTMKTEFFKENLLEK</sequence>
<keyword evidence="2" id="KW-0732">Signal</keyword>
<dbReference type="PANTHER" id="PTHR11731:SF193">
    <property type="entry name" value="DIPEPTIDYL PEPTIDASE 9"/>
    <property type="match status" value="1"/>
</dbReference>
<evidence type="ECO:0000256" key="2">
    <source>
        <dbReference type="SAM" id="SignalP"/>
    </source>
</evidence>
<dbReference type="GO" id="GO:0006508">
    <property type="term" value="P:proteolysis"/>
    <property type="evidence" value="ECO:0007669"/>
    <property type="project" value="InterPro"/>
</dbReference>
<evidence type="ECO:0000259" key="3">
    <source>
        <dbReference type="Pfam" id="PF00326"/>
    </source>
</evidence>
<dbReference type="Proteomes" id="UP000029868">
    <property type="component" value="Unassembled WGS sequence"/>
</dbReference>
<protein>
    <submittedName>
        <fullName evidence="5">Dipeptidyl-peptidase IV</fullName>
        <ecNumber evidence="5">3.4.14.5</ecNumber>
    </submittedName>
</protein>
<dbReference type="InterPro" id="IPR050278">
    <property type="entry name" value="Serine_Prot_S9B/DPPIV"/>
</dbReference>
<dbReference type="SUPFAM" id="SSF53474">
    <property type="entry name" value="alpha/beta-Hydrolases"/>
    <property type="match status" value="1"/>
</dbReference>
<organism evidence="5 6">
    <name type="scientific">Colwellia psychrerythraea</name>
    <name type="common">Vibrio psychroerythus</name>
    <dbReference type="NCBI Taxonomy" id="28229"/>
    <lineage>
        <taxon>Bacteria</taxon>
        <taxon>Pseudomonadati</taxon>
        <taxon>Pseudomonadota</taxon>
        <taxon>Gammaproteobacteria</taxon>
        <taxon>Alteromonadales</taxon>
        <taxon>Colwelliaceae</taxon>
        <taxon>Colwellia</taxon>
    </lineage>
</organism>
<dbReference type="Gene3D" id="3.40.50.1820">
    <property type="entry name" value="alpha/beta hydrolase"/>
    <property type="match status" value="1"/>
</dbReference>
<evidence type="ECO:0000256" key="1">
    <source>
        <dbReference type="SAM" id="MobiDB-lite"/>
    </source>
</evidence>
<dbReference type="EMBL" id="JQEC01000047">
    <property type="protein sequence ID" value="KGJ90417.1"/>
    <property type="molecule type" value="Genomic_DNA"/>
</dbReference>
<dbReference type="Gene3D" id="2.140.10.30">
    <property type="entry name" value="Dipeptidylpeptidase IV, N-terminal domain"/>
    <property type="match status" value="1"/>
</dbReference>
<dbReference type="RefSeq" id="WP_081967870.1">
    <property type="nucleotide sequence ID" value="NZ_JQEC01000047.1"/>
</dbReference>
<evidence type="ECO:0000313" key="6">
    <source>
        <dbReference type="Proteomes" id="UP000029868"/>
    </source>
</evidence>
<feature type="compositionally biased region" description="Basic and acidic residues" evidence="1">
    <location>
        <begin position="88"/>
        <end position="97"/>
    </location>
</feature>
<feature type="region of interest" description="Disordered" evidence="1">
    <location>
        <begin position="88"/>
        <end position="115"/>
    </location>
</feature>